<evidence type="ECO:0000313" key="1">
    <source>
        <dbReference type="EMBL" id="CAK5284031.1"/>
    </source>
</evidence>
<sequence>MSPCGNGTTLHTLFSSAKLWHILHRTGFGGPGSLGSGLGGNSSSAGSPAATHWSFSWCSSSARHSPSGCSFGASVIGLTQRTSLASIRRRIPAVTSSSTCVVRNCSCGGDIGLWLMTFVPKSWPSGTRGEYFRPWTTLTSLTDSANTSANSAISASACLRCSAATSG</sequence>
<keyword evidence="2" id="KW-1185">Reference proteome</keyword>
<name>A0AAD2HXI4_9AGAR</name>
<protein>
    <submittedName>
        <fullName evidence="1">Uncharacterized protein</fullName>
    </submittedName>
</protein>
<gene>
    <name evidence="1" type="ORF">MYCIT1_LOCUS37002</name>
</gene>
<organism evidence="1 2">
    <name type="scientific">Mycena citricolor</name>
    <dbReference type="NCBI Taxonomy" id="2018698"/>
    <lineage>
        <taxon>Eukaryota</taxon>
        <taxon>Fungi</taxon>
        <taxon>Dikarya</taxon>
        <taxon>Basidiomycota</taxon>
        <taxon>Agaricomycotina</taxon>
        <taxon>Agaricomycetes</taxon>
        <taxon>Agaricomycetidae</taxon>
        <taxon>Agaricales</taxon>
        <taxon>Marasmiineae</taxon>
        <taxon>Mycenaceae</taxon>
        <taxon>Mycena</taxon>
    </lineage>
</organism>
<comment type="caution">
    <text evidence="1">The sequence shown here is derived from an EMBL/GenBank/DDBJ whole genome shotgun (WGS) entry which is preliminary data.</text>
</comment>
<evidence type="ECO:0000313" key="2">
    <source>
        <dbReference type="Proteomes" id="UP001295794"/>
    </source>
</evidence>
<dbReference type="EMBL" id="CAVNYO010000478">
    <property type="protein sequence ID" value="CAK5284031.1"/>
    <property type="molecule type" value="Genomic_DNA"/>
</dbReference>
<proteinExistence type="predicted"/>
<dbReference type="Proteomes" id="UP001295794">
    <property type="component" value="Unassembled WGS sequence"/>
</dbReference>
<reference evidence="1" key="1">
    <citation type="submission" date="2023-11" db="EMBL/GenBank/DDBJ databases">
        <authorList>
            <person name="De Vega J J."/>
            <person name="De Vega J J."/>
        </authorList>
    </citation>
    <scope>NUCLEOTIDE SEQUENCE</scope>
</reference>
<feature type="non-terminal residue" evidence="1">
    <location>
        <position position="167"/>
    </location>
</feature>
<accession>A0AAD2HXI4</accession>
<dbReference type="AlphaFoldDB" id="A0AAD2HXI4"/>